<dbReference type="GO" id="GO:0006508">
    <property type="term" value="P:proteolysis"/>
    <property type="evidence" value="ECO:0007669"/>
    <property type="project" value="UniProtKB-KW"/>
</dbReference>
<dbReference type="InterPro" id="IPR007110">
    <property type="entry name" value="Ig-like_dom"/>
</dbReference>
<dbReference type="EMBL" id="QLMC01000003">
    <property type="protein sequence ID" value="RAJ98063.1"/>
    <property type="molecule type" value="Genomic_DNA"/>
</dbReference>
<evidence type="ECO:0000256" key="6">
    <source>
        <dbReference type="SAM" id="MobiDB-lite"/>
    </source>
</evidence>
<dbReference type="PROSITE" id="PS50835">
    <property type="entry name" value="IG_LIKE"/>
    <property type="match status" value="1"/>
</dbReference>
<keyword evidence="4 5" id="KW-0720">Serine protease</keyword>
<dbReference type="PROSITE" id="PS00138">
    <property type="entry name" value="SUBTILASE_SER"/>
    <property type="match status" value="1"/>
</dbReference>
<protein>
    <submittedName>
        <fullName evidence="8">Putative secreted protein (Por secretion system target)</fullName>
    </submittedName>
</protein>
<dbReference type="InterPro" id="IPR013783">
    <property type="entry name" value="Ig-like_fold"/>
</dbReference>
<dbReference type="Gene3D" id="2.60.40.10">
    <property type="entry name" value="Immunoglobulins"/>
    <property type="match status" value="1"/>
</dbReference>
<evidence type="ECO:0000256" key="4">
    <source>
        <dbReference type="ARBA" id="ARBA00022825"/>
    </source>
</evidence>
<dbReference type="Pfam" id="PF00082">
    <property type="entry name" value="Peptidase_S8"/>
    <property type="match status" value="1"/>
</dbReference>
<evidence type="ECO:0000313" key="9">
    <source>
        <dbReference type="Proteomes" id="UP000248790"/>
    </source>
</evidence>
<feature type="active site" description="Charge relay system" evidence="5">
    <location>
        <position position="157"/>
    </location>
</feature>
<keyword evidence="3 5" id="KW-0378">Hydrolase</keyword>
<dbReference type="PROSITE" id="PS51892">
    <property type="entry name" value="SUBTILASE"/>
    <property type="match status" value="1"/>
</dbReference>
<keyword evidence="9" id="KW-1185">Reference proteome</keyword>
<accession>A0A327WY38</accession>
<feature type="region of interest" description="Disordered" evidence="6">
    <location>
        <begin position="981"/>
        <end position="1004"/>
    </location>
</feature>
<dbReference type="Pfam" id="PF18962">
    <property type="entry name" value="Por_Secre_tail"/>
    <property type="match status" value="1"/>
</dbReference>
<dbReference type="Pfam" id="PF20009">
    <property type="entry name" value="GEVED"/>
    <property type="match status" value="1"/>
</dbReference>
<dbReference type="Gene3D" id="3.40.50.200">
    <property type="entry name" value="Peptidase S8/S53 domain"/>
    <property type="match status" value="1"/>
</dbReference>
<evidence type="ECO:0000259" key="7">
    <source>
        <dbReference type="PROSITE" id="PS50835"/>
    </source>
</evidence>
<dbReference type="InterPro" id="IPR008979">
    <property type="entry name" value="Galactose-bd-like_sf"/>
</dbReference>
<sequence>MASHLRYVWICLLVGAAFGARAQKPLYNSIQKATLSRLSQDLQQQNRPSYRRAVDIAQKRLIPLRQERSDGTVLILKNSDERGNLLFNATSSATRAGHTTRTSSLYADGALGLNLSGNSAPVRNKLGIWDGGRPRLSHVELAGRVTQVDNVTAIANHPTHVAGIMVGAGVNERARGMAFGANLKAYDFENDDAEVAAAAPDLLVSNHSYNIQAGWIFNPDRDSDFKWEWWGDTTISATEDYKFGIYNAGARDWDRIAVAAPYYLHVKSAGNTHGQDGPGANVPYWLGASNTMSRTTRDDQNGYDQISTDSNAKNILSVGAVSSISIEYAQPSDVRLASFSSWGPTDDGRIKPDLVGVGVSILSSGSASDNAYATLSGTSMAAPNVSGSLLLLQEYYAQLYNGQFMRSSMLKGLVLHTADEAGDAPGPDYRFGWGLLNTEKAARVIGNTDKSHRLEERTLKQGEKQTVQFVASGRGPLVVTICWTDPEGTALSATAANLNNRTPRLVNDLDIRLTDGTQTRPPWVLDPNHPANPATTGDNIRDNIEQILVADAVPGKTYTLTISHKKTLKNGKQDFALIVSGTGGNPYCLSAATSAGAANIDRVRFGSIDQAGKNGCQTYTDFTNTVTTVSVNQKIPLEVTIGSCSEKRSTITKAFIDWNLDGDFDDANERVATSGILTTPATFSTTVTVPGNLTVGQSTRLRIVTVETKDAEEVSACGTYAHGETQEYRISFERPHSDVGISALVTPHNGFCSQSQLEVAVTIRNYGSDEQQHIPVTVQVLAPFGATVASLRDTLHAPLGPFKEAQLLLQGPVSLNAATAYRFVIQTQLLADQNKGNDEFTSILTTAAAPTDQGNFSVSTCDNNTVSLRNTGSGTAFWYDAPTGGKLIGAGNQTTALSRPANGIYYAALNQFTGILGPTTKRAFGGGTYSGNFGPQPLISTQVPLVLESARLYIGSAGRVVFTVLKPDGSTVSSVALDVIPTRDPTTPVGTPPSGQQSDDPNDPGAEYILNLSIPEPGTYRIAIEYEDGATIFRSNVGVTGFPFQIPGVISLTGSLYNADTLTNAYYYLYDLRVKALDCPVTERVAVTAKPGSEAVAVITPAGTTAICQGSSVVLRAPEVAGYGYQWFRNGQAVSEATSSTLTVSTAGSYNVRVSGECPPVTSAAVTVTVKEPQAPTISRDGYTLHSSAATGNQWLLNGNVIAGATQQSFTARQSGRYSVRANVNGCGELVSAEIRLDVITAINSAVAPAPRLQISPNPASRQITIEFVPESVKSRTYHSTLVDARGRVLRSTVLNRTATDYSGILDVSTLPAGLFFVLIQDEQGQTVRRGKLLKL</sequence>
<feature type="active site" description="Charge relay system" evidence="5">
    <location>
        <position position="130"/>
    </location>
</feature>
<gene>
    <name evidence="8" type="ORF">LX87_02971</name>
</gene>
<dbReference type="Gene3D" id="2.60.120.380">
    <property type="match status" value="1"/>
</dbReference>
<comment type="caution">
    <text evidence="8">The sequence shown here is derived from an EMBL/GenBank/DDBJ whole genome shotgun (WGS) entry which is preliminary data.</text>
</comment>
<dbReference type="SUPFAM" id="SSF52743">
    <property type="entry name" value="Subtilisin-like"/>
    <property type="match status" value="1"/>
</dbReference>
<dbReference type="InterPro" id="IPR034058">
    <property type="entry name" value="TagA/B/C/D_pept_dom"/>
</dbReference>
<evidence type="ECO:0000256" key="5">
    <source>
        <dbReference type="PROSITE-ProRule" id="PRU01240"/>
    </source>
</evidence>
<dbReference type="InterPro" id="IPR000209">
    <property type="entry name" value="Peptidase_S8/S53_dom"/>
</dbReference>
<dbReference type="InterPro" id="IPR051048">
    <property type="entry name" value="Peptidase_S8/S53_subtilisin"/>
</dbReference>
<dbReference type="NCBIfam" id="TIGR04183">
    <property type="entry name" value="Por_Secre_tail"/>
    <property type="match status" value="1"/>
</dbReference>
<proteinExistence type="inferred from homology"/>
<dbReference type="OrthoDB" id="9792152at2"/>
<keyword evidence="2 5" id="KW-0645">Protease</keyword>
<evidence type="ECO:0000256" key="3">
    <source>
        <dbReference type="ARBA" id="ARBA00022801"/>
    </source>
</evidence>
<dbReference type="CDD" id="cd04842">
    <property type="entry name" value="Peptidases_S8_Kp43_protease"/>
    <property type="match status" value="1"/>
</dbReference>
<feature type="region of interest" description="Disordered" evidence="6">
    <location>
        <begin position="518"/>
        <end position="537"/>
    </location>
</feature>
<dbReference type="RefSeq" id="WP_111629004.1">
    <property type="nucleotide sequence ID" value="NZ_QLMC01000003.1"/>
</dbReference>
<dbReference type="Proteomes" id="UP000248790">
    <property type="component" value="Unassembled WGS sequence"/>
</dbReference>
<comment type="similarity">
    <text evidence="1 5">Belongs to the peptidase S8 family.</text>
</comment>
<dbReference type="InterPro" id="IPR026444">
    <property type="entry name" value="Secre_tail"/>
</dbReference>
<dbReference type="InterPro" id="IPR036852">
    <property type="entry name" value="Peptidase_S8/S53_dom_sf"/>
</dbReference>
<feature type="domain" description="Ig-like" evidence="7">
    <location>
        <begin position="1080"/>
        <end position="1169"/>
    </location>
</feature>
<dbReference type="PANTHER" id="PTHR43399">
    <property type="entry name" value="SUBTILISIN-RELATED"/>
    <property type="match status" value="1"/>
</dbReference>
<dbReference type="InterPro" id="IPR045474">
    <property type="entry name" value="GEVED"/>
</dbReference>
<reference evidence="8 9" key="1">
    <citation type="submission" date="2018-06" db="EMBL/GenBank/DDBJ databases">
        <title>Genomic Encyclopedia of Archaeal and Bacterial Type Strains, Phase II (KMG-II): from individual species to whole genera.</title>
        <authorList>
            <person name="Goeker M."/>
        </authorList>
    </citation>
    <scope>NUCLEOTIDE SEQUENCE [LARGE SCALE GENOMIC DNA]</scope>
    <source>
        <strain evidence="8 9">DSM 21851</strain>
    </source>
</reference>
<name>A0A327WY38_LARAB</name>
<dbReference type="InterPro" id="IPR023828">
    <property type="entry name" value="Peptidase_S8_Ser-AS"/>
</dbReference>
<evidence type="ECO:0000256" key="1">
    <source>
        <dbReference type="ARBA" id="ARBA00011073"/>
    </source>
</evidence>
<evidence type="ECO:0000256" key="2">
    <source>
        <dbReference type="ARBA" id="ARBA00022670"/>
    </source>
</evidence>
<organism evidence="8 9">
    <name type="scientific">Larkinella arboricola</name>
    <dbReference type="NCBI Taxonomy" id="643671"/>
    <lineage>
        <taxon>Bacteria</taxon>
        <taxon>Pseudomonadati</taxon>
        <taxon>Bacteroidota</taxon>
        <taxon>Cytophagia</taxon>
        <taxon>Cytophagales</taxon>
        <taxon>Spirosomataceae</taxon>
        <taxon>Larkinella</taxon>
    </lineage>
</organism>
<feature type="active site" description="Charge relay system" evidence="5">
    <location>
        <position position="379"/>
    </location>
</feature>
<dbReference type="PANTHER" id="PTHR43399:SF4">
    <property type="entry name" value="CELL WALL-ASSOCIATED PROTEASE"/>
    <property type="match status" value="1"/>
</dbReference>
<evidence type="ECO:0000313" key="8">
    <source>
        <dbReference type="EMBL" id="RAJ98063.1"/>
    </source>
</evidence>
<dbReference type="SUPFAM" id="SSF49785">
    <property type="entry name" value="Galactose-binding domain-like"/>
    <property type="match status" value="1"/>
</dbReference>
<dbReference type="GO" id="GO:0004252">
    <property type="term" value="F:serine-type endopeptidase activity"/>
    <property type="evidence" value="ECO:0007669"/>
    <property type="project" value="UniProtKB-UniRule"/>
</dbReference>
<feature type="compositionally biased region" description="Polar residues" evidence="6">
    <location>
        <begin position="984"/>
        <end position="999"/>
    </location>
</feature>